<feature type="transmembrane region" description="Helical" evidence="1">
    <location>
        <begin position="110"/>
        <end position="130"/>
    </location>
</feature>
<accession>A0A4Q7V1J8</accession>
<feature type="transmembrane region" description="Helical" evidence="1">
    <location>
        <begin position="76"/>
        <end position="98"/>
    </location>
</feature>
<dbReference type="EMBL" id="SHKL01000001">
    <property type="protein sequence ID" value="RZT86473.1"/>
    <property type="molecule type" value="Genomic_DNA"/>
</dbReference>
<organism evidence="2 3">
    <name type="scientific">Pseudonocardia sediminis</name>
    <dbReference type="NCBI Taxonomy" id="1397368"/>
    <lineage>
        <taxon>Bacteria</taxon>
        <taxon>Bacillati</taxon>
        <taxon>Actinomycetota</taxon>
        <taxon>Actinomycetes</taxon>
        <taxon>Pseudonocardiales</taxon>
        <taxon>Pseudonocardiaceae</taxon>
        <taxon>Pseudonocardia</taxon>
    </lineage>
</organism>
<name>A0A4Q7V1J8_PSEST</name>
<reference evidence="2 3" key="1">
    <citation type="submission" date="2019-02" db="EMBL/GenBank/DDBJ databases">
        <title>Sequencing the genomes of 1000 actinobacteria strains.</title>
        <authorList>
            <person name="Klenk H.-P."/>
        </authorList>
    </citation>
    <scope>NUCLEOTIDE SEQUENCE [LARGE SCALE GENOMIC DNA]</scope>
    <source>
        <strain evidence="2 3">DSM 45779</strain>
    </source>
</reference>
<protein>
    <submittedName>
        <fullName evidence="2">Putative membrane protein</fullName>
    </submittedName>
</protein>
<dbReference type="PANTHER" id="PTHR37308">
    <property type="entry name" value="INTEGRAL MEMBRANE PROTEIN"/>
    <property type="match status" value="1"/>
</dbReference>
<evidence type="ECO:0000256" key="1">
    <source>
        <dbReference type="SAM" id="Phobius"/>
    </source>
</evidence>
<keyword evidence="1" id="KW-1133">Transmembrane helix</keyword>
<dbReference type="PANTHER" id="PTHR37308:SF1">
    <property type="entry name" value="POLYPRENYL-PHOSPHATE TRANSPORTER"/>
    <property type="match status" value="1"/>
</dbReference>
<dbReference type="RefSeq" id="WP_207223552.1">
    <property type="nucleotide sequence ID" value="NZ_SHKL01000001.1"/>
</dbReference>
<proteinExistence type="predicted"/>
<gene>
    <name evidence="2" type="ORF">EV383_3368</name>
</gene>
<keyword evidence="1" id="KW-0812">Transmembrane</keyword>
<sequence length="299" mass="30321">MLSVTSVSNVARGAAIGVVETVPGVSGGTMALIVGVYERLIAVAGHLVAAVRAAVSDLPRGRGGVRARTELGRVDVPLVAAVGAGMVLALAIASQILPDLIEGRPVGTRAVFFGMVAASVLVPALALGRLRAVHEPLVVVAAAGATWVLTGLPTPAGDGGPSLWLVGGAAALAVCALVLPGLSGSFLLLVLGLYEPTLRAVASGDVAYLAVFALGAALGLGSFVSLLQWLLERHHRTMMLVMAGVLLGALRALWPWQDADRAMAAPDPGAAAMLVPMLLGAVFVVAVTLWQHRRTGLDG</sequence>
<keyword evidence="1" id="KW-0472">Membrane</keyword>
<feature type="transmembrane region" description="Helical" evidence="1">
    <location>
        <begin position="137"/>
        <end position="156"/>
    </location>
</feature>
<feature type="transmembrane region" description="Helical" evidence="1">
    <location>
        <begin position="268"/>
        <end position="290"/>
    </location>
</feature>
<feature type="transmembrane region" description="Helical" evidence="1">
    <location>
        <begin position="206"/>
        <end position="231"/>
    </location>
</feature>
<dbReference type="AlphaFoldDB" id="A0A4Q7V1J8"/>
<dbReference type="InterPro" id="IPR007163">
    <property type="entry name" value="VCA0040-like"/>
</dbReference>
<dbReference type="Pfam" id="PF04018">
    <property type="entry name" value="VCA0040-like"/>
    <property type="match status" value="1"/>
</dbReference>
<feature type="transmembrane region" description="Helical" evidence="1">
    <location>
        <begin position="162"/>
        <end position="194"/>
    </location>
</feature>
<evidence type="ECO:0000313" key="2">
    <source>
        <dbReference type="EMBL" id="RZT86473.1"/>
    </source>
</evidence>
<keyword evidence="3" id="KW-1185">Reference proteome</keyword>
<feature type="transmembrane region" description="Helical" evidence="1">
    <location>
        <begin position="237"/>
        <end position="256"/>
    </location>
</feature>
<comment type="caution">
    <text evidence="2">The sequence shown here is derived from an EMBL/GenBank/DDBJ whole genome shotgun (WGS) entry which is preliminary data.</text>
</comment>
<evidence type="ECO:0000313" key="3">
    <source>
        <dbReference type="Proteomes" id="UP000291591"/>
    </source>
</evidence>
<dbReference type="Proteomes" id="UP000291591">
    <property type="component" value="Unassembled WGS sequence"/>
</dbReference>